<organism evidence="2 3">
    <name type="scientific">Aphidius gifuensis</name>
    <name type="common">Parasitoid wasp</name>
    <dbReference type="NCBI Taxonomy" id="684658"/>
    <lineage>
        <taxon>Eukaryota</taxon>
        <taxon>Metazoa</taxon>
        <taxon>Ecdysozoa</taxon>
        <taxon>Arthropoda</taxon>
        <taxon>Hexapoda</taxon>
        <taxon>Insecta</taxon>
        <taxon>Pterygota</taxon>
        <taxon>Neoptera</taxon>
        <taxon>Endopterygota</taxon>
        <taxon>Hymenoptera</taxon>
        <taxon>Apocrita</taxon>
        <taxon>Ichneumonoidea</taxon>
        <taxon>Braconidae</taxon>
        <taxon>Aphidiinae</taxon>
        <taxon>Aphidius</taxon>
    </lineage>
</organism>
<gene>
    <name evidence="2" type="ORF">HCN44_009819</name>
</gene>
<feature type="compositionally biased region" description="Polar residues" evidence="1">
    <location>
        <begin position="23"/>
        <end position="40"/>
    </location>
</feature>
<feature type="region of interest" description="Disordered" evidence="1">
    <location>
        <begin position="130"/>
        <end position="163"/>
    </location>
</feature>
<feature type="region of interest" description="Disordered" evidence="1">
    <location>
        <begin position="1"/>
        <end position="67"/>
    </location>
</feature>
<evidence type="ECO:0000256" key="1">
    <source>
        <dbReference type="SAM" id="MobiDB-lite"/>
    </source>
</evidence>
<proteinExistence type="predicted"/>
<dbReference type="AlphaFoldDB" id="A0A834Y5E1"/>
<protein>
    <submittedName>
        <fullName evidence="2">Uncharacterized protein</fullName>
    </submittedName>
</protein>
<sequence>MKEILTSRSTSAIKKYRPEDNTYDNNSGSRNSCRQYQTSSDSRENLKTTTRSQSMSIPPQQLVERENEWNSETYQENDVYNDDISTENLYKKIRGILNKLTPHNIDKIVDLNIDSQERLQGDSRKYVTNYSRSSSVKSNRQPYSGETLKHNDEVEVGGGNFFQ</sequence>
<name>A0A834Y5E1_APHGI</name>
<dbReference type="EMBL" id="JACMRX010000001">
    <property type="protein sequence ID" value="KAF7998421.1"/>
    <property type="molecule type" value="Genomic_DNA"/>
</dbReference>
<reference evidence="2 3" key="1">
    <citation type="submission" date="2020-08" db="EMBL/GenBank/DDBJ databases">
        <title>Aphidius gifuensis genome sequencing and assembly.</title>
        <authorList>
            <person name="Du Z."/>
        </authorList>
    </citation>
    <scope>NUCLEOTIDE SEQUENCE [LARGE SCALE GENOMIC DNA]</scope>
    <source>
        <strain evidence="2">YNYX2018</strain>
        <tissue evidence="2">Adults</tissue>
    </source>
</reference>
<evidence type="ECO:0000313" key="3">
    <source>
        <dbReference type="Proteomes" id="UP000639338"/>
    </source>
</evidence>
<evidence type="ECO:0000313" key="2">
    <source>
        <dbReference type="EMBL" id="KAF7998421.1"/>
    </source>
</evidence>
<feature type="compositionally biased region" description="Polar residues" evidence="1">
    <location>
        <begin position="47"/>
        <end position="59"/>
    </location>
</feature>
<comment type="caution">
    <text evidence="2">The sequence shown here is derived from an EMBL/GenBank/DDBJ whole genome shotgun (WGS) entry which is preliminary data.</text>
</comment>
<accession>A0A834Y5E1</accession>
<dbReference type="Proteomes" id="UP000639338">
    <property type="component" value="Unassembled WGS sequence"/>
</dbReference>
<feature type="compositionally biased region" description="Polar residues" evidence="1">
    <location>
        <begin position="1"/>
        <end position="12"/>
    </location>
</feature>
<feature type="compositionally biased region" description="Polar residues" evidence="1">
    <location>
        <begin position="130"/>
        <end position="144"/>
    </location>
</feature>
<keyword evidence="3" id="KW-1185">Reference proteome</keyword>
<dbReference type="OrthoDB" id="514777at2759"/>
<dbReference type="Gene3D" id="1.25.40.180">
    <property type="match status" value="1"/>
</dbReference>